<organism evidence="1 2">
    <name type="scientific">Passalora fulva</name>
    <name type="common">Tomato leaf mold</name>
    <name type="synonym">Cladosporium fulvum</name>
    <dbReference type="NCBI Taxonomy" id="5499"/>
    <lineage>
        <taxon>Eukaryota</taxon>
        <taxon>Fungi</taxon>
        <taxon>Dikarya</taxon>
        <taxon>Ascomycota</taxon>
        <taxon>Pezizomycotina</taxon>
        <taxon>Dothideomycetes</taxon>
        <taxon>Dothideomycetidae</taxon>
        <taxon>Mycosphaerellales</taxon>
        <taxon>Mycosphaerellaceae</taxon>
        <taxon>Fulvia</taxon>
    </lineage>
</organism>
<dbReference type="Proteomes" id="UP000756132">
    <property type="component" value="Chromosome 9"/>
</dbReference>
<proteinExistence type="predicted"/>
<sequence>MAKTKIISTAPGGLDYSKCKRTELDTFYKQRLHKDVPKGVNKPELIQMLRRQDQDPGTFRFLDLPAEMRNAVYKELLILPRPGSRRRGSTYQPAVLGLCRQVHSESPGILYGENEPEIIIEVAHHTAHSYPRELQRHCTIPLFSKITHKDCHQFYPWSDASRSLRLEQLTRFHSSSVQINIGNQQVGSGLSSSCASELLIAVNQLLYSLCDFLASSPQKRTITSKLNAQTDLVTTQELHQTLWPVTRLGSATTINFVNVPQKVQQLLLAGCVTAGASPSLLEKLSQAEPRAKAISKEIRKLGSEKQAQIQSEIRAWYNTTYDINVALKRTQMMDKTTEKTLRQRIRTFEKTPAGKLADLLAANIGERIKDMENIRADVESKRGHA</sequence>
<keyword evidence="2" id="KW-1185">Reference proteome</keyword>
<name>A0A9Q8UTC2_PASFU</name>
<evidence type="ECO:0000313" key="2">
    <source>
        <dbReference type="Proteomes" id="UP000756132"/>
    </source>
</evidence>
<dbReference type="GeneID" id="71988882"/>
<reference evidence="1" key="2">
    <citation type="journal article" date="2022" name="Microb. Genom.">
        <title>A chromosome-scale genome assembly of the tomato pathogen Cladosporium fulvum reveals a compartmentalized genome architecture and the presence of a dispensable chromosome.</title>
        <authorList>
            <person name="Zaccaron A.Z."/>
            <person name="Chen L.H."/>
            <person name="Samaras A."/>
            <person name="Stergiopoulos I."/>
        </authorList>
    </citation>
    <scope>NUCLEOTIDE SEQUENCE</scope>
    <source>
        <strain evidence="1">Race5_Kim</strain>
    </source>
</reference>
<dbReference type="RefSeq" id="XP_047766140.1">
    <property type="nucleotide sequence ID" value="XM_047908152.1"/>
</dbReference>
<dbReference type="AlphaFoldDB" id="A0A9Q8UTC2"/>
<reference evidence="1" key="1">
    <citation type="submission" date="2021-12" db="EMBL/GenBank/DDBJ databases">
        <authorList>
            <person name="Zaccaron A."/>
            <person name="Stergiopoulos I."/>
        </authorList>
    </citation>
    <scope>NUCLEOTIDE SEQUENCE</scope>
    <source>
        <strain evidence="1">Race5_Kim</strain>
    </source>
</reference>
<gene>
    <name evidence="1" type="ORF">CLAFUR5_09004</name>
</gene>
<protein>
    <submittedName>
        <fullName evidence="1">Uncharacterized protein</fullName>
    </submittedName>
</protein>
<dbReference type="OrthoDB" id="3636244at2759"/>
<dbReference type="KEGG" id="ffu:CLAFUR5_09004"/>
<evidence type="ECO:0000313" key="1">
    <source>
        <dbReference type="EMBL" id="UJO21774.1"/>
    </source>
</evidence>
<dbReference type="EMBL" id="CP090171">
    <property type="protein sequence ID" value="UJO21774.1"/>
    <property type="molecule type" value="Genomic_DNA"/>
</dbReference>
<accession>A0A9Q8UTC2</accession>